<evidence type="ECO:0000256" key="1">
    <source>
        <dbReference type="ARBA" id="ARBA00023172"/>
    </source>
</evidence>
<evidence type="ECO:0000259" key="2">
    <source>
        <dbReference type="PROSITE" id="PS51898"/>
    </source>
</evidence>
<dbReference type="GO" id="GO:0006310">
    <property type="term" value="P:DNA recombination"/>
    <property type="evidence" value="ECO:0007669"/>
    <property type="project" value="UniProtKB-KW"/>
</dbReference>
<dbReference type="GO" id="GO:0015074">
    <property type="term" value="P:DNA integration"/>
    <property type="evidence" value="ECO:0007669"/>
    <property type="project" value="InterPro"/>
</dbReference>
<protein>
    <submittedName>
        <fullName evidence="3">Tyrosine recombinase XerC</fullName>
    </submittedName>
</protein>
<dbReference type="EMBL" id="LCRN01000004">
    <property type="protein sequence ID" value="KKW37012.1"/>
    <property type="molecule type" value="Genomic_DNA"/>
</dbReference>
<keyword evidence="1" id="KW-0233">DNA recombination</keyword>
<dbReference type="InterPro" id="IPR013762">
    <property type="entry name" value="Integrase-like_cat_sf"/>
</dbReference>
<gene>
    <name evidence="3" type="ORF">UY82_C0004G0007</name>
</gene>
<dbReference type="SUPFAM" id="SSF56349">
    <property type="entry name" value="DNA breaking-rejoining enzymes"/>
    <property type="match status" value="1"/>
</dbReference>
<evidence type="ECO:0000313" key="4">
    <source>
        <dbReference type="Proteomes" id="UP000033865"/>
    </source>
</evidence>
<proteinExistence type="predicted"/>
<dbReference type="PROSITE" id="PS51898">
    <property type="entry name" value="TYR_RECOMBINASE"/>
    <property type="match status" value="1"/>
</dbReference>
<dbReference type="Proteomes" id="UP000033865">
    <property type="component" value="Unassembled WGS sequence"/>
</dbReference>
<accession>A0A0G2A7V8</accession>
<comment type="caution">
    <text evidence="3">The sequence shown here is derived from an EMBL/GenBank/DDBJ whole genome shotgun (WGS) entry which is preliminary data.</text>
</comment>
<reference evidence="3 4" key="1">
    <citation type="journal article" date="2015" name="Nature">
        <title>rRNA introns, odd ribosomes, and small enigmatic genomes across a large radiation of phyla.</title>
        <authorList>
            <person name="Brown C.T."/>
            <person name="Hug L.A."/>
            <person name="Thomas B.C."/>
            <person name="Sharon I."/>
            <person name="Castelle C.J."/>
            <person name="Singh A."/>
            <person name="Wilkins M.J."/>
            <person name="Williams K.H."/>
            <person name="Banfield J.F."/>
        </authorList>
    </citation>
    <scope>NUCLEOTIDE SEQUENCE [LARGE SCALE GENOMIC DNA]</scope>
</reference>
<dbReference type="Pfam" id="PF00589">
    <property type="entry name" value="Phage_integrase"/>
    <property type="match status" value="1"/>
</dbReference>
<name>A0A0G2A7V8_9BACT</name>
<dbReference type="InterPro" id="IPR011010">
    <property type="entry name" value="DNA_brk_join_enz"/>
</dbReference>
<dbReference type="GO" id="GO:0003677">
    <property type="term" value="F:DNA binding"/>
    <property type="evidence" value="ECO:0007669"/>
    <property type="project" value="InterPro"/>
</dbReference>
<organism evidence="3 4">
    <name type="scientific">Candidatus Uhrbacteria bacterium GW2011_GWC2_53_7</name>
    <dbReference type="NCBI Taxonomy" id="1618986"/>
    <lineage>
        <taxon>Bacteria</taxon>
        <taxon>Candidatus Uhriibacteriota</taxon>
    </lineage>
</organism>
<dbReference type="InterPro" id="IPR002104">
    <property type="entry name" value="Integrase_catalytic"/>
</dbReference>
<sequence>MIALRSFLKYLSKRDVVSLAPEKIELAKQSMRQVEFLEPDELARLLDVPLKDVTFSRVPLVRFRNKAILEFLFSTGLRVSEAANLSIERLNLKRDEFTVKGKGGKMRVVFLSILKRARIRFLISL</sequence>
<feature type="domain" description="Tyr recombinase" evidence="2">
    <location>
        <begin position="32"/>
        <end position="125"/>
    </location>
</feature>
<dbReference type="AlphaFoldDB" id="A0A0G2A7V8"/>
<evidence type="ECO:0000313" key="3">
    <source>
        <dbReference type="EMBL" id="KKW37012.1"/>
    </source>
</evidence>
<dbReference type="Gene3D" id="1.10.443.10">
    <property type="entry name" value="Intergrase catalytic core"/>
    <property type="match status" value="1"/>
</dbReference>